<protein>
    <recommendedName>
        <fullName evidence="16">Type II secretion system protein E</fullName>
        <shortName evidence="16">T2SS protein E</shortName>
    </recommendedName>
    <alternativeName>
        <fullName evidence="16">Type II traffic warden ATPase</fullName>
    </alternativeName>
</protein>
<dbReference type="Pfam" id="PF00437">
    <property type="entry name" value="T2SSE"/>
    <property type="match status" value="1"/>
</dbReference>
<dbReference type="PROSITE" id="PS00662">
    <property type="entry name" value="T2SP_E"/>
    <property type="match status" value="1"/>
</dbReference>
<keyword evidence="6" id="KW-1003">Cell membrane</keyword>
<dbReference type="InterPro" id="IPR013369">
    <property type="entry name" value="T2SS_GspE"/>
</dbReference>
<proteinExistence type="inferred from homology"/>
<comment type="cofactor">
    <cofactor evidence="1">
        <name>Zn(2+)</name>
        <dbReference type="ChEBI" id="CHEBI:29105"/>
    </cofactor>
</comment>
<evidence type="ECO:0000256" key="5">
    <source>
        <dbReference type="ARBA" id="ARBA00022448"/>
    </source>
</evidence>
<evidence type="ECO:0000256" key="13">
    <source>
        <dbReference type="ARBA" id="ARBA00022967"/>
    </source>
</evidence>
<keyword evidence="9 16" id="KW-0547">Nucleotide-binding</keyword>
<evidence type="ECO:0000313" key="18">
    <source>
        <dbReference type="EMBL" id="MFC3290680.1"/>
    </source>
</evidence>
<dbReference type="PANTHER" id="PTHR30258:SF27">
    <property type="entry name" value="BACTERIOPHAGE ADSORPTION PROTEIN B-RELATED"/>
    <property type="match status" value="1"/>
</dbReference>
<dbReference type="InterPro" id="IPR001482">
    <property type="entry name" value="T2SS/T4SS_dom"/>
</dbReference>
<accession>A0ABV7LWD0</accession>
<evidence type="ECO:0000259" key="17">
    <source>
        <dbReference type="PROSITE" id="PS00662"/>
    </source>
</evidence>
<dbReference type="PANTHER" id="PTHR30258">
    <property type="entry name" value="TYPE II SECRETION SYSTEM PROTEIN GSPE-RELATED"/>
    <property type="match status" value="1"/>
</dbReference>
<keyword evidence="14" id="KW-0472">Membrane</keyword>
<organism evidence="18 19">
    <name type="scientific">Modicisalibacter luteus</name>
    <dbReference type="NCBI Taxonomy" id="453962"/>
    <lineage>
        <taxon>Bacteria</taxon>
        <taxon>Pseudomonadati</taxon>
        <taxon>Pseudomonadota</taxon>
        <taxon>Gammaproteobacteria</taxon>
        <taxon>Oceanospirillales</taxon>
        <taxon>Halomonadaceae</taxon>
        <taxon>Modicisalibacter</taxon>
    </lineage>
</organism>
<evidence type="ECO:0000256" key="10">
    <source>
        <dbReference type="ARBA" id="ARBA00022833"/>
    </source>
</evidence>
<keyword evidence="5 16" id="KW-0813">Transport</keyword>
<keyword evidence="11 16" id="KW-0067">ATP-binding</keyword>
<keyword evidence="13" id="KW-1278">Translocase</keyword>
<name>A0ABV7LWD0_9GAMM</name>
<dbReference type="InterPro" id="IPR037257">
    <property type="entry name" value="T2SS_E_N_sf"/>
</dbReference>
<sequence length="507" mass="55757">MNTPLESLPAASSAPELKAPASEKMLPYRLARRGGAAIEWHDAGYHLFCREDVDIVTLQEIQRVHGDPLSCEWLSNDAFDSRLGRLYDASRASTEALMEGLAEHVDLDHLLQELPRTEDLLDAENEAPVIRLINGIFSEALRLEASDIHVEPFEHELTVRLRVDGALRVALRPPRVLAPMLISRIKVMAKLDIAEKRQPQDGRITVRTAGRHVDIRVSTLPGIHGERVVMRLLDKQASMLDLSTIGMPDRMLEAYRATLARPNGILLNTGPTGSGKTTTLYASLAHLNDSQRNILTVEDPVEYAIPGIGQTPVNPHAGLTFARGLRAILRQDPDVIMIGEIRDVETAAIAVQASLTGHLVLSTLHTNSALGAVTRLRDMGIEPFLLATSLKGVMAQRLVRRLCPDCRRWRDITAADTGRLKGMGTLGRIAEPVGCETCYHTGFRGRLGIYEFIAIDDTLATMIHDGATESDMARHAFATHMTLVQCAVNRLQAGETSVDEVLRAIHQ</sequence>
<dbReference type="NCBIfam" id="TIGR02533">
    <property type="entry name" value="type_II_gspE"/>
    <property type="match status" value="1"/>
</dbReference>
<evidence type="ECO:0000256" key="11">
    <source>
        <dbReference type="ARBA" id="ARBA00022840"/>
    </source>
</evidence>
<evidence type="ECO:0000256" key="1">
    <source>
        <dbReference type="ARBA" id="ARBA00001947"/>
    </source>
</evidence>
<evidence type="ECO:0000256" key="3">
    <source>
        <dbReference type="ARBA" id="ARBA00004533"/>
    </source>
</evidence>
<comment type="catalytic activity">
    <reaction evidence="15">
        <text>ATP + H2O + cellular proteinSide 1 = ADP + phosphate + cellular proteinSide 2.</text>
        <dbReference type="EC" id="7.4.2.8"/>
    </reaction>
</comment>
<dbReference type="SUPFAM" id="SSF52540">
    <property type="entry name" value="P-loop containing nucleoside triphosphate hydrolases"/>
    <property type="match status" value="1"/>
</dbReference>
<feature type="domain" description="Bacterial type II secretion system protein E" evidence="17">
    <location>
        <begin position="329"/>
        <end position="343"/>
    </location>
</feature>
<comment type="function">
    <text evidence="2 16">ATPase component of the type II secretion system required for the energy-dependent secretion of extracellular factors such as proteases and toxins from the periplasm. Acts as a molecular motor to provide the energy that is required for assembly of the pseudopilus and the extrusion of substrates generated in the cytoplasm.</text>
</comment>
<comment type="caution">
    <text evidence="18">The sequence shown here is derived from an EMBL/GenBank/DDBJ whole genome shotgun (WGS) entry which is preliminary data.</text>
</comment>
<evidence type="ECO:0000256" key="16">
    <source>
        <dbReference type="RuleBase" id="RU366070"/>
    </source>
</evidence>
<keyword evidence="12 16" id="KW-0653">Protein transport</keyword>
<evidence type="ECO:0000256" key="15">
    <source>
        <dbReference type="ARBA" id="ARBA00034006"/>
    </source>
</evidence>
<evidence type="ECO:0000256" key="8">
    <source>
        <dbReference type="ARBA" id="ARBA00022723"/>
    </source>
</evidence>
<evidence type="ECO:0000256" key="9">
    <source>
        <dbReference type="ARBA" id="ARBA00022741"/>
    </source>
</evidence>
<dbReference type="CDD" id="cd01129">
    <property type="entry name" value="PulE-GspE-like"/>
    <property type="match status" value="1"/>
</dbReference>
<evidence type="ECO:0000256" key="14">
    <source>
        <dbReference type="ARBA" id="ARBA00023136"/>
    </source>
</evidence>
<keyword evidence="19" id="KW-1185">Reference proteome</keyword>
<keyword evidence="8" id="KW-0479">Metal-binding</keyword>
<dbReference type="Proteomes" id="UP001595640">
    <property type="component" value="Unassembled WGS sequence"/>
</dbReference>
<dbReference type="InterPro" id="IPR054757">
    <property type="entry name" value="GSPE_N1E"/>
</dbReference>
<comment type="similarity">
    <text evidence="4 16">Belongs to the GSP E family.</text>
</comment>
<dbReference type="Gene3D" id="3.30.300.160">
    <property type="entry name" value="Type II secretion system, protein E, N-terminal domain"/>
    <property type="match status" value="1"/>
</dbReference>
<evidence type="ECO:0000256" key="12">
    <source>
        <dbReference type="ARBA" id="ARBA00022927"/>
    </source>
</evidence>
<evidence type="ECO:0000256" key="2">
    <source>
        <dbReference type="ARBA" id="ARBA00003288"/>
    </source>
</evidence>
<keyword evidence="10" id="KW-0862">Zinc</keyword>
<evidence type="ECO:0000256" key="6">
    <source>
        <dbReference type="ARBA" id="ARBA00022475"/>
    </source>
</evidence>
<reference evidence="19" key="1">
    <citation type="journal article" date="2019" name="Int. J. Syst. Evol. Microbiol.">
        <title>The Global Catalogue of Microorganisms (GCM) 10K type strain sequencing project: providing services to taxonomists for standard genome sequencing and annotation.</title>
        <authorList>
            <consortium name="The Broad Institute Genomics Platform"/>
            <consortium name="The Broad Institute Genome Sequencing Center for Infectious Disease"/>
            <person name="Wu L."/>
            <person name="Ma J."/>
        </authorList>
    </citation>
    <scope>NUCLEOTIDE SEQUENCE [LARGE SCALE GENOMIC DNA]</scope>
    <source>
        <strain evidence="19">KCTC 12847</strain>
    </source>
</reference>
<comment type="subcellular location">
    <subcellularLocation>
        <location evidence="3 16">Cell inner membrane</location>
    </subcellularLocation>
</comment>
<keyword evidence="7" id="KW-0997">Cell inner membrane</keyword>
<dbReference type="RefSeq" id="WP_019019638.1">
    <property type="nucleotide sequence ID" value="NZ_BMXD01000008.1"/>
</dbReference>
<dbReference type="InterPro" id="IPR027417">
    <property type="entry name" value="P-loop_NTPase"/>
</dbReference>
<evidence type="ECO:0000313" key="19">
    <source>
        <dbReference type="Proteomes" id="UP001595640"/>
    </source>
</evidence>
<dbReference type="SUPFAM" id="SSF160246">
    <property type="entry name" value="EspE N-terminal domain-like"/>
    <property type="match status" value="1"/>
</dbReference>
<gene>
    <name evidence="18" type="primary">gspE</name>
    <name evidence="18" type="ORF">ACFOEI_01190</name>
</gene>
<evidence type="ECO:0000256" key="4">
    <source>
        <dbReference type="ARBA" id="ARBA00006611"/>
    </source>
</evidence>
<dbReference type="Gene3D" id="3.40.50.300">
    <property type="entry name" value="P-loop containing nucleotide triphosphate hydrolases"/>
    <property type="match status" value="1"/>
</dbReference>
<dbReference type="Gene3D" id="3.30.450.90">
    <property type="match status" value="1"/>
</dbReference>
<dbReference type="Pfam" id="PF22341">
    <property type="entry name" value="GSPE_N1E"/>
    <property type="match status" value="1"/>
</dbReference>
<evidence type="ECO:0000256" key="7">
    <source>
        <dbReference type="ARBA" id="ARBA00022519"/>
    </source>
</evidence>
<dbReference type="EMBL" id="JBHRUH010000003">
    <property type="protein sequence ID" value="MFC3290680.1"/>
    <property type="molecule type" value="Genomic_DNA"/>
</dbReference>